<evidence type="ECO:0000256" key="10">
    <source>
        <dbReference type="ARBA" id="ARBA00022989"/>
    </source>
</evidence>
<dbReference type="NCBIfam" id="TIGR03141">
    <property type="entry name" value="cytochro_ccmD"/>
    <property type="match status" value="1"/>
</dbReference>
<dbReference type="GO" id="GO:0005886">
    <property type="term" value="C:plasma membrane"/>
    <property type="evidence" value="ECO:0007669"/>
    <property type="project" value="UniProtKB-SubCell"/>
</dbReference>
<keyword evidence="11 12" id="KW-0472">Membrane</keyword>
<sequence length="51" mass="5966">MPDLGKYAFEVLSAYAVSLLLLGGLIWISLRQSARMRRRLEEQERRMNRNG</sequence>
<evidence type="ECO:0000256" key="7">
    <source>
        <dbReference type="ARBA" id="ARBA00022519"/>
    </source>
</evidence>
<evidence type="ECO:0000313" key="13">
    <source>
        <dbReference type="EMBL" id="PPB79993.1"/>
    </source>
</evidence>
<comment type="function">
    <text evidence="1 12">Required for the export of heme to the periplasm for the biogenesis of c-type cytochromes.</text>
</comment>
<keyword evidence="8 12" id="KW-0812">Transmembrane</keyword>
<dbReference type="Proteomes" id="UP000239736">
    <property type="component" value="Unassembled WGS sequence"/>
</dbReference>
<keyword evidence="6 12" id="KW-1003">Cell membrane</keyword>
<gene>
    <name evidence="13" type="ORF">LV82_02275</name>
</gene>
<keyword evidence="10 12" id="KW-1133">Transmembrane helix</keyword>
<evidence type="ECO:0000256" key="5">
    <source>
        <dbReference type="ARBA" id="ARBA00022448"/>
    </source>
</evidence>
<keyword evidence="14" id="KW-1185">Reference proteome</keyword>
<dbReference type="EMBL" id="PRDS01000007">
    <property type="protein sequence ID" value="PPB79993.1"/>
    <property type="molecule type" value="Genomic_DNA"/>
</dbReference>
<evidence type="ECO:0000256" key="3">
    <source>
        <dbReference type="ARBA" id="ARBA00008741"/>
    </source>
</evidence>
<dbReference type="InterPro" id="IPR007078">
    <property type="entry name" value="Haem_export_protD_CcmD"/>
</dbReference>
<dbReference type="GO" id="GO:0015886">
    <property type="term" value="P:heme transport"/>
    <property type="evidence" value="ECO:0007669"/>
    <property type="project" value="InterPro"/>
</dbReference>
<proteinExistence type="inferred from homology"/>
<protein>
    <recommendedName>
        <fullName evidence="4 12">Heme exporter protein D</fullName>
    </recommendedName>
</protein>
<feature type="transmembrane region" description="Helical" evidence="12">
    <location>
        <begin position="12"/>
        <end position="30"/>
    </location>
</feature>
<evidence type="ECO:0000256" key="11">
    <source>
        <dbReference type="ARBA" id="ARBA00023136"/>
    </source>
</evidence>
<evidence type="ECO:0000256" key="4">
    <source>
        <dbReference type="ARBA" id="ARBA00016461"/>
    </source>
</evidence>
<accession>A0A2S5JEX6</accession>
<evidence type="ECO:0000256" key="1">
    <source>
        <dbReference type="ARBA" id="ARBA00002442"/>
    </source>
</evidence>
<reference evidence="13 14" key="1">
    <citation type="submission" date="2018-01" db="EMBL/GenBank/DDBJ databases">
        <title>Genomic Encyclopedia of Archaeal and Bacterial Type Strains, Phase II (KMG-II): from individual species to whole genera.</title>
        <authorList>
            <person name="Goeker M."/>
        </authorList>
    </citation>
    <scope>NUCLEOTIDE SEQUENCE [LARGE SCALE GENOMIC DNA]</scope>
    <source>
        <strain evidence="13 14">DSM 12048</strain>
    </source>
</reference>
<evidence type="ECO:0000256" key="12">
    <source>
        <dbReference type="RuleBase" id="RU363101"/>
    </source>
</evidence>
<evidence type="ECO:0000256" key="8">
    <source>
        <dbReference type="ARBA" id="ARBA00022692"/>
    </source>
</evidence>
<keyword evidence="9 12" id="KW-0201">Cytochrome c-type biogenesis</keyword>
<organism evidence="13 14">
    <name type="scientific">Albidovulum inexpectatum</name>
    <dbReference type="NCBI Taxonomy" id="196587"/>
    <lineage>
        <taxon>Bacteria</taxon>
        <taxon>Pseudomonadati</taxon>
        <taxon>Pseudomonadota</taxon>
        <taxon>Alphaproteobacteria</taxon>
        <taxon>Rhodobacterales</taxon>
        <taxon>Paracoccaceae</taxon>
        <taxon>Albidovulum</taxon>
    </lineage>
</organism>
<comment type="caution">
    <text evidence="13">The sequence shown here is derived from an EMBL/GenBank/DDBJ whole genome shotgun (WGS) entry which is preliminary data.</text>
</comment>
<dbReference type="AlphaFoldDB" id="A0A2S5JEX6"/>
<keyword evidence="7 12" id="KW-0997">Cell inner membrane</keyword>
<comment type="similarity">
    <text evidence="3 12">Belongs to the CcmD/CycX/HelD family.</text>
</comment>
<evidence type="ECO:0000256" key="2">
    <source>
        <dbReference type="ARBA" id="ARBA00004377"/>
    </source>
</evidence>
<keyword evidence="5 12" id="KW-0813">Transport</keyword>
<evidence type="ECO:0000256" key="9">
    <source>
        <dbReference type="ARBA" id="ARBA00022748"/>
    </source>
</evidence>
<evidence type="ECO:0000256" key="6">
    <source>
        <dbReference type="ARBA" id="ARBA00022475"/>
    </source>
</evidence>
<evidence type="ECO:0000313" key="14">
    <source>
        <dbReference type="Proteomes" id="UP000239736"/>
    </source>
</evidence>
<dbReference type="Pfam" id="PF04995">
    <property type="entry name" value="CcmD"/>
    <property type="match status" value="1"/>
</dbReference>
<name>A0A2S5JEX6_9RHOB</name>
<dbReference type="GO" id="GO:0017004">
    <property type="term" value="P:cytochrome complex assembly"/>
    <property type="evidence" value="ECO:0007669"/>
    <property type="project" value="UniProtKB-KW"/>
</dbReference>
<comment type="subcellular location">
    <subcellularLocation>
        <location evidence="2 12">Cell inner membrane</location>
        <topology evidence="2 12">Single-pass membrane protein</topology>
    </subcellularLocation>
</comment>
<dbReference type="RefSeq" id="WP_104071762.1">
    <property type="nucleotide sequence ID" value="NZ_PRDS01000007.1"/>
</dbReference>